<keyword evidence="2" id="KW-1185">Reference proteome</keyword>
<dbReference type="EMBL" id="MQUQ01000004">
    <property type="protein sequence ID" value="OLZ54386.1"/>
    <property type="molecule type" value="Genomic_DNA"/>
</dbReference>
<protein>
    <submittedName>
        <fullName evidence="1">Uncharacterized protein</fullName>
    </submittedName>
</protein>
<proteinExistence type="predicted"/>
<dbReference type="OrthoDB" id="3629757at2"/>
<dbReference type="RefSeq" id="WP_076157200.1">
    <property type="nucleotide sequence ID" value="NZ_JBEZVB010000002.1"/>
</dbReference>
<sequence length="223" mass="24443">MGTSEAIRVLIRDWSGIRERLTDRTRARIQERVVELAAEPIPELITSKAGQLCLLIGDELPPVHPFRVALTEGGTRFLRSDPDAVSLSDWFSTRDTLLNLITTRGTGRATTEEVQEQAEAWLLAADSLSESELVTRGVDPGAPDLIRLEGRDGRAQWPAFQFGARAELIKAINRILDAANDPWGAADWWLGRHSRLGGVPATLLGEVDDEVLVDAASTERAEA</sequence>
<dbReference type="Proteomes" id="UP000187486">
    <property type="component" value="Unassembled WGS sequence"/>
</dbReference>
<name>A0A1R0KYF8_9PSEU</name>
<organism evidence="1 2">
    <name type="scientific">Amycolatopsis coloradensis</name>
    <dbReference type="NCBI Taxonomy" id="76021"/>
    <lineage>
        <taxon>Bacteria</taxon>
        <taxon>Bacillati</taxon>
        <taxon>Actinomycetota</taxon>
        <taxon>Actinomycetes</taxon>
        <taxon>Pseudonocardiales</taxon>
        <taxon>Pseudonocardiaceae</taxon>
        <taxon>Amycolatopsis</taxon>
    </lineage>
</organism>
<gene>
    <name evidence="1" type="ORF">BS329_07570</name>
</gene>
<evidence type="ECO:0000313" key="2">
    <source>
        <dbReference type="Proteomes" id="UP000187486"/>
    </source>
</evidence>
<dbReference type="AlphaFoldDB" id="A0A1R0KYF8"/>
<evidence type="ECO:0000313" key="1">
    <source>
        <dbReference type="EMBL" id="OLZ54386.1"/>
    </source>
</evidence>
<comment type="caution">
    <text evidence="1">The sequence shown here is derived from an EMBL/GenBank/DDBJ whole genome shotgun (WGS) entry which is preliminary data.</text>
</comment>
<dbReference type="STRING" id="76021.BS329_07570"/>
<reference evidence="1 2" key="1">
    <citation type="submission" date="2016-01" db="EMBL/GenBank/DDBJ databases">
        <title>Amycolatopsis coloradensis genome sequencing and assembly.</title>
        <authorList>
            <person name="Mayilraj S."/>
        </authorList>
    </citation>
    <scope>NUCLEOTIDE SEQUENCE [LARGE SCALE GENOMIC DNA]</scope>
    <source>
        <strain evidence="1 2">DSM 44225</strain>
    </source>
</reference>
<accession>A0A1R0KYF8</accession>